<feature type="domain" description="HPr kinase/phosphorylase C-terminal" evidence="1">
    <location>
        <begin position="5"/>
        <end position="82"/>
    </location>
</feature>
<dbReference type="OrthoDB" id="8326226at2"/>
<dbReference type="STRING" id="1166340.SAMN05192583_0829"/>
<gene>
    <name evidence="2" type="ORF">SAMN05192583_0829</name>
</gene>
<dbReference type="GO" id="GO:0000155">
    <property type="term" value="F:phosphorelay sensor kinase activity"/>
    <property type="evidence" value="ECO:0007669"/>
    <property type="project" value="InterPro"/>
</dbReference>
<dbReference type="GO" id="GO:0005524">
    <property type="term" value="F:ATP binding"/>
    <property type="evidence" value="ECO:0007669"/>
    <property type="project" value="InterPro"/>
</dbReference>
<evidence type="ECO:0000259" key="1">
    <source>
        <dbReference type="Pfam" id="PF07475"/>
    </source>
</evidence>
<dbReference type="PANTHER" id="PTHR30305:SF1">
    <property type="entry name" value="HPR KINASE_PHOSPHORYLASE"/>
    <property type="match status" value="1"/>
</dbReference>
<sequence length="146" mass="15380">MTVTQLTLHATSVTIGGVAVLFEGPSGIGKSDLALRLIDRGATLVSDDYTRLHRDGDRLIASVPPNVAGRIEVRGLGIVEMPHVPAAPVALLVTLCDTVERMPEPASRALFDLACPTMMLDARPASAALKVELAMRTLSIELGRAG</sequence>
<dbReference type="CDD" id="cd01918">
    <property type="entry name" value="HprK_C"/>
    <property type="match status" value="1"/>
</dbReference>
<name>A0A1H7ZSU9_9SPHN</name>
<dbReference type="SUPFAM" id="SSF53795">
    <property type="entry name" value="PEP carboxykinase-like"/>
    <property type="match status" value="1"/>
</dbReference>
<evidence type="ECO:0000313" key="2">
    <source>
        <dbReference type="EMBL" id="SEM61373.1"/>
    </source>
</evidence>
<keyword evidence="3" id="KW-1185">Reference proteome</keyword>
<accession>A0A1H7ZSU9</accession>
<dbReference type="AlphaFoldDB" id="A0A1H7ZSU9"/>
<dbReference type="GO" id="GO:0006109">
    <property type="term" value="P:regulation of carbohydrate metabolic process"/>
    <property type="evidence" value="ECO:0007669"/>
    <property type="project" value="InterPro"/>
</dbReference>
<protein>
    <submittedName>
        <fullName evidence="2">Hpr(Ser) kinase/phosphatase</fullName>
    </submittedName>
</protein>
<evidence type="ECO:0000313" key="3">
    <source>
        <dbReference type="Proteomes" id="UP000199206"/>
    </source>
</evidence>
<keyword evidence="2" id="KW-0808">Transferase</keyword>
<dbReference type="PANTHER" id="PTHR30305">
    <property type="entry name" value="PROTEIN YJDM-RELATED"/>
    <property type="match status" value="1"/>
</dbReference>
<dbReference type="Proteomes" id="UP000199206">
    <property type="component" value="Unassembled WGS sequence"/>
</dbReference>
<dbReference type="Gene3D" id="3.40.50.300">
    <property type="entry name" value="P-loop containing nucleotide triphosphate hydrolases"/>
    <property type="match status" value="1"/>
</dbReference>
<proteinExistence type="predicted"/>
<organism evidence="2 3">
    <name type="scientific">Sphingomonas gellani</name>
    <dbReference type="NCBI Taxonomy" id="1166340"/>
    <lineage>
        <taxon>Bacteria</taxon>
        <taxon>Pseudomonadati</taxon>
        <taxon>Pseudomonadota</taxon>
        <taxon>Alphaproteobacteria</taxon>
        <taxon>Sphingomonadales</taxon>
        <taxon>Sphingomonadaceae</taxon>
        <taxon>Sphingomonas</taxon>
    </lineage>
</organism>
<dbReference type="InterPro" id="IPR011104">
    <property type="entry name" value="Hpr_kin/Pase_C"/>
</dbReference>
<dbReference type="InterPro" id="IPR027417">
    <property type="entry name" value="P-loop_NTPase"/>
</dbReference>
<dbReference type="Pfam" id="PF07475">
    <property type="entry name" value="Hpr_kinase_C"/>
    <property type="match status" value="1"/>
</dbReference>
<reference evidence="3" key="1">
    <citation type="submission" date="2016-10" db="EMBL/GenBank/DDBJ databases">
        <authorList>
            <person name="Varghese N."/>
            <person name="Submissions S."/>
        </authorList>
    </citation>
    <scope>NUCLEOTIDE SEQUENCE [LARGE SCALE GENOMIC DNA]</scope>
    <source>
        <strain evidence="3">S6-262</strain>
    </source>
</reference>
<dbReference type="EMBL" id="FOCF01000001">
    <property type="protein sequence ID" value="SEM61373.1"/>
    <property type="molecule type" value="Genomic_DNA"/>
</dbReference>
<keyword evidence="2" id="KW-0418">Kinase</keyword>